<dbReference type="Pfam" id="PF17899">
    <property type="entry name" value="Peptidase_M61_N"/>
    <property type="match status" value="1"/>
</dbReference>
<accession>A0ABW8JLR0</accession>
<dbReference type="PIRSF" id="PIRSF016493">
    <property type="entry name" value="Glycyl_aminpptds"/>
    <property type="match status" value="1"/>
</dbReference>
<dbReference type="InterPro" id="IPR027268">
    <property type="entry name" value="Peptidase_M4/M1_CTD_sf"/>
</dbReference>
<keyword evidence="5" id="KW-1185">Reference proteome</keyword>
<organism evidence="4 5">
    <name type="scientific">Dyella jejuensis</name>
    <dbReference type="NCBI Taxonomy" id="1432009"/>
    <lineage>
        <taxon>Bacteria</taxon>
        <taxon>Pseudomonadati</taxon>
        <taxon>Pseudomonadota</taxon>
        <taxon>Gammaproteobacteria</taxon>
        <taxon>Lysobacterales</taxon>
        <taxon>Rhodanobacteraceae</taxon>
        <taxon>Dyella</taxon>
    </lineage>
</organism>
<evidence type="ECO:0000259" key="2">
    <source>
        <dbReference type="Pfam" id="PF05299"/>
    </source>
</evidence>
<evidence type="ECO:0000259" key="3">
    <source>
        <dbReference type="Pfam" id="PF17899"/>
    </source>
</evidence>
<gene>
    <name evidence="4" type="ORF">ISP15_17095</name>
</gene>
<sequence>MSIASLAGLPVGKRLTVARLVVALSMALATGVAGAQAVDGAQVPVPQDTPYPGTIAIHVDASDTSQGIFRVHETIPVRPGALTLLYPQWIPGDHSPTGPIAMLAGLKLSANGKPLKWKRDEYNVYAFHLDVPAGVSTIDAAFQYLSGRTDNEGFEITDRMMDMEWSKVSLYPAGYFSRGITFAPSVTLASGWQLGTALERVDQPQSSQSDNTVTFKPVTFNNLVDSPIYAGKYFKRVDLNPGGDVPVHLDIVADAPKYLDMTPEQVKVHRALVTQAVKLFGSHHYDHYDFLFSLSDVLEGNGTEHHQSSENGVGADYFTAWSDNAPGRDLLAHEYTHSWNGKFRRPADLWTPNFNVPMGDSLLWVYEGQTQYWGYVLAARAGMWTAQEFRDALAMEAANYDRNREGFQWRTLEDTTNDPTAARRSGLPYRSWQMSEDYYSGGQMMWLEVDAKLRALTHDQKSLDDFARAFFGVDNGSYVTRTYRFDDVVAALNGVAPYDWASFLHARVDALNPPLEDGVAATGWKLVYTDQESAYEKQYNSRPQSPRHLYNFAWSIGLTMNDDGQVNDVRWDGPAFKAGVSTGATLVAVNGQTYSNDVLTNAIASAKGSQAPITLLLKYQGGYKTIAVDYHQGLQYPHLVRIEGTPDYLSQIIAAH</sequence>
<dbReference type="InterPro" id="IPR007963">
    <property type="entry name" value="Peptidase_M61_catalytic"/>
</dbReference>
<name>A0ABW8JLR0_9GAMM</name>
<evidence type="ECO:0000256" key="1">
    <source>
        <dbReference type="SAM" id="SignalP"/>
    </source>
</evidence>
<dbReference type="Gene3D" id="2.60.40.3650">
    <property type="match status" value="1"/>
</dbReference>
<dbReference type="Gene3D" id="2.30.42.10">
    <property type="match status" value="1"/>
</dbReference>
<feature type="domain" description="Peptidase M61 N-terminal" evidence="3">
    <location>
        <begin position="57"/>
        <end position="232"/>
    </location>
</feature>
<reference evidence="4 5" key="1">
    <citation type="submission" date="2020-10" db="EMBL/GenBank/DDBJ databases">
        <title>Phylogeny of dyella-like bacteria.</title>
        <authorList>
            <person name="Fu J."/>
        </authorList>
    </citation>
    <scope>NUCLEOTIDE SEQUENCE [LARGE SCALE GENOMIC DNA]</scope>
    <source>
        <strain evidence="4 5">JP1</strain>
    </source>
</reference>
<evidence type="ECO:0000313" key="4">
    <source>
        <dbReference type="EMBL" id="MFK2902056.1"/>
    </source>
</evidence>
<comment type="caution">
    <text evidence="4">The sequence shown here is derived from an EMBL/GenBank/DDBJ whole genome shotgun (WGS) entry which is preliminary data.</text>
</comment>
<protein>
    <submittedName>
        <fullName evidence="4">M61 family metallopeptidase</fullName>
    </submittedName>
</protein>
<feature type="domain" description="Peptidase M61 catalytic" evidence="2">
    <location>
        <begin position="329"/>
        <end position="445"/>
    </location>
</feature>
<feature type="signal peptide" evidence="1">
    <location>
        <begin position="1"/>
        <end position="35"/>
    </location>
</feature>
<dbReference type="EMBL" id="JADIKJ010000023">
    <property type="protein sequence ID" value="MFK2902056.1"/>
    <property type="molecule type" value="Genomic_DNA"/>
</dbReference>
<dbReference type="InterPro" id="IPR040756">
    <property type="entry name" value="Peptidase_M61_N"/>
</dbReference>
<dbReference type="Proteomes" id="UP001620461">
    <property type="component" value="Unassembled WGS sequence"/>
</dbReference>
<dbReference type="SUPFAM" id="SSF50156">
    <property type="entry name" value="PDZ domain-like"/>
    <property type="match status" value="1"/>
</dbReference>
<dbReference type="InterPro" id="IPR024191">
    <property type="entry name" value="Peptidase_M61"/>
</dbReference>
<keyword evidence="1" id="KW-0732">Signal</keyword>
<proteinExistence type="predicted"/>
<evidence type="ECO:0000313" key="5">
    <source>
        <dbReference type="Proteomes" id="UP001620461"/>
    </source>
</evidence>
<dbReference type="InterPro" id="IPR036034">
    <property type="entry name" value="PDZ_sf"/>
</dbReference>
<dbReference type="Gene3D" id="1.10.390.10">
    <property type="entry name" value="Neutral Protease Domain 2"/>
    <property type="match status" value="1"/>
</dbReference>
<dbReference type="Pfam" id="PF05299">
    <property type="entry name" value="Peptidase_M61"/>
    <property type="match status" value="1"/>
</dbReference>
<feature type="chain" id="PRO_5045970528" evidence="1">
    <location>
        <begin position="36"/>
        <end position="656"/>
    </location>
</feature>
<dbReference type="RefSeq" id="WP_404549049.1">
    <property type="nucleotide sequence ID" value="NZ_JADIKJ010000023.1"/>
</dbReference>